<dbReference type="Proteomes" id="UP000054144">
    <property type="component" value="Unassembled WGS sequence"/>
</dbReference>
<organism evidence="2 3">
    <name type="scientific">Fistulina hepatica ATCC 64428</name>
    <dbReference type="NCBI Taxonomy" id="1128425"/>
    <lineage>
        <taxon>Eukaryota</taxon>
        <taxon>Fungi</taxon>
        <taxon>Dikarya</taxon>
        <taxon>Basidiomycota</taxon>
        <taxon>Agaricomycotina</taxon>
        <taxon>Agaricomycetes</taxon>
        <taxon>Agaricomycetidae</taxon>
        <taxon>Agaricales</taxon>
        <taxon>Fistulinaceae</taxon>
        <taxon>Fistulina</taxon>
    </lineage>
</organism>
<dbReference type="OrthoDB" id="3143151at2759"/>
<feature type="domain" description="CxC2-like cysteine cluster KDZ transposase-associated" evidence="1">
    <location>
        <begin position="2"/>
        <end position="53"/>
    </location>
</feature>
<sequence length="131" mass="14954">FQQLLRAQLWPATSTQPSTAATFSLLHHFDILTSETSVSISGFHCALEQLTDNRLLSDIPLLRIVRQRQWVILCKRFGRRHIEAGLENIQPGELAVECIFCPQPSKNMPDGWEENAYMCAYNYVAECCIQL</sequence>
<evidence type="ECO:0000313" key="2">
    <source>
        <dbReference type="EMBL" id="KIY42807.1"/>
    </source>
</evidence>
<protein>
    <recommendedName>
        <fullName evidence="1">CxC2-like cysteine cluster KDZ transposase-associated domain-containing protein</fullName>
    </recommendedName>
</protein>
<dbReference type="InterPro" id="IPR041457">
    <property type="entry name" value="CxC2_KDZ-assoc"/>
</dbReference>
<dbReference type="Pfam" id="PF18803">
    <property type="entry name" value="CxC2"/>
    <property type="match status" value="1"/>
</dbReference>
<evidence type="ECO:0000259" key="1">
    <source>
        <dbReference type="Pfam" id="PF18803"/>
    </source>
</evidence>
<dbReference type="AlphaFoldDB" id="A0A0D6ZYB1"/>
<accession>A0A0D6ZYB1</accession>
<name>A0A0D6ZYB1_9AGAR</name>
<dbReference type="EMBL" id="KN882157">
    <property type="protein sequence ID" value="KIY42807.1"/>
    <property type="molecule type" value="Genomic_DNA"/>
</dbReference>
<gene>
    <name evidence="2" type="ORF">FISHEDRAFT_54717</name>
</gene>
<keyword evidence="3" id="KW-1185">Reference proteome</keyword>
<reference evidence="2 3" key="1">
    <citation type="journal article" date="2015" name="Fungal Genet. Biol.">
        <title>Evolution of novel wood decay mechanisms in Agaricales revealed by the genome sequences of Fistulina hepatica and Cylindrobasidium torrendii.</title>
        <authorList>
            <person name="Floudas D."/>
            <person name="Held B.W."/>
            <person name="Riley R."/>
            <person name="Nagy L.G."/>
            <person name="Koehler G."/>
            <person name="Ransdell A.S."/>
            <person name="Younus H."/>
            <person name="Chow J."/>
            <person name="Chiniquy J."/>
            <person name="Lipzen A."/>
            <person name="Tritt A."/>
            <person name="Sun H."/>
            <person name="Haridas S."/>
            <person name="LaButti K."/>
            <person name="Ohm R.A."/>
            <person name="Kues U."/>
            <person name="Blanchette R.A."/>
            <person name="Grigoriev I.V."/>
            <person name="Minto R.E."/>
            <person name="Hibbett D.S."/>
        </authorList>
    </citation>
    <scope>NUCLEOTIDE SEQUENCE [LARGE SCALE GENOMIC DNA]</scope>
    <source>
        <strain evidence="2 3">ATCC 64428</strain>
    </source>
</reference>
<proteinExistence type="predicted"/>
<feature type="non-terminal residue" evidence="2">
    <location>
        <position position="1"/>
    </location>
</feature>
<evidence type="ECO:0000313" key="3">
    <source>
        <dbReference type="Proteomes" id="UP000054144"/>
    </source>
</evidence>